<sequence length="218" mass="24261">MKVKGVIFDMDGLIFDTEQLYYAGAKAAATTFGFPYDKELYLNLLGISDEEVIEKYHELFDEEFGATTVTAFIEMAYENTSRLFADGQATLKPGVMELLSYLAENKLKWVIASSNQRPVIDELLEKAELTRYFPTIVSAEDVPRAKPDPAIFLAAQNLLGTKKEETLVLEDSQNGVLAAHQAEIPVIMVPDLLPPDQDLKNKTVAVVSSLHEVKNFLV</sequence>
<reference evidence="1 2" key="1">
    <citation type="submission" date="2015-08" db="EMBL/GenBank/DDBJ databases">
        <title>Enterococcus genome sequence.</title>
        <authorList>
            <person name="Acedo J.Z."/>
            <person name="Vederas J.C."/>
        </authorList>
    </citation>
    <scope>NUCLEOTIDE SEQUENCE [LARGE SCALE GENOMIC DNA]</scope>
    <source>
        <strain evidence="1 2">49</strain>
    </source>
</reference>
<dbReference type="InterPro" id="IPR023198">
    <property type="entry name" value="PGP-like_dom2"/>
</dbReference>
<dbReference type="SUPFAM" id="SSF56784">
    <property type="entry name" value="HAD-like"/>
    <property type="match status" value="1"/>
</dbReference>
<proteinExistence type="predicted"/>
<dbReference type="InterPro" id="IPR023214">
    <property type="entry name" value="HAD_sf"/>
</dbReference>
<keyword evidence="1" id="KW-0378">Hydrolase</keyword>
<name>A0A267HS92_9ENTE</name>
<accession>A0A267HS92</accession>
<dbReference type="Proteomes" id="UP000216797">
    <property type="component" value="Unassembled WGS sequence"/>
</dbReference>
<dbReference type="AlphaFoldDB" id="A0A267HS92"/>
<dbReference type="SFLD" id="SFLDG01135">
    <property type="entry name" value="C1.5.6:_HAD__Beta-PGM__Phospha"/>
    <property type="match status" value="1"/>
</dbReference>
<dbReference type="SFLD" id="SFLDG01129">
    <property type="entry name" value="C1.5:_HAD__Beta-PGM__Phosphata"/>
    <property type="match status" value="1"/>
</dbReference>
<dbReference type="NCBIfam" id="TIGR01509">
    <property type="entry name" value="HAD-SF-IA-v3"/>
    <property type="match status" value="1"/>
</dbReference>
<dbReference type="GO" id="GO:0016787">
    <property type="term" value="F:hydrolase activity"/>
    <property type="evidence" value="ECO:0007669"/>
    <property type="project" value="UniProtKB-KW"/>
</dbReference>
<dbReference type="Pfam" id="PF13419">
    <property type="entry name" value="HAD_2"/>
    <property type="match status" value="1"/>
</dbReference>
<gene>
    <name evidence="1" type="ORF">AKL21_09510</name>
</gene>
<evidence type="ECO:0000313" key="1">
    <source>
        <dbReference type="EMBL" id="PAB00388.1"/>
    </source>
</evidence>
<dbReference type="InterPro" id="IPR006439">
    <property type="entry name" value="HAD-SF_hydro_IA"/>
</dbReference>
<dbReference type="PANTHER" id="PTHR18901">
    <property type="entry name" value="2-DEOXYGLUCOSE-6-PHOSPHATE PHOSPHATASE 2"/>
    <property type="match status" value="1"/>
</dbReference>
<dbReference type="Gene3D" id="3.40.50.1000">
    <property type="entry name" value="HAD superfamily/HAD-like"/>
    <property type="match status" value="1"/>
</dbReference>
<protein>
    <submittedName>
        <fullName evidence="1">HAD family hydrolase</fullName>
    </submittedName>
</protein>
<evidence type="ECO:0000313" key="2">
    <source>
        <dbReference type="Proteomes" id="UP000216797"/>
    </source>
</evidence>
<dbReference type="PRINTS" id="PR00413">
    <property type="entry name" value="HADHALOGNASE"/>
</dbReference>
<organism evidence="1 2">
    <name type="scientific">Enterococcus canintestini</name>
    <dbReference type="NCBI Taxonomy" id="317010"/>
    <lineage>
        <taxon>Bacteria</taxon>
        <taxon>Bacillati</taxon>
        <taxon>Bacillota</taxon>
        <taxon>Bacilli</taxon>
        <taxon>Lactobacillales</taxon>
        <taxon>Enterococcaceae</taxon>
        <taxon>Enterococcus</taxon>
    </lineage>
</organism>
<comment type="caution">
    <text evidence="1">The sequence shown here is derived from an EMBL/GenBank/DDBJ whole genome shotgun (WGS) entry which is preliminary data.</text>
</comment>
<dbReference type="EMBL" id="LHUG01000007">
    <property type="protein sequence ID" value="PAB00388.1"/>
    <property type="molecule type" value="Genomic_DNA"/>
</dbReference>
<dbReference type="PANTHER" id="PTHR18901:SF38">
    <property type="entry name" value="PSEUDOURIDINE-5'-PHOSPHATASE"/>
    <property type="match status" value="1"/>
</dbReference>
<keyword evidence="2" id="KW-1185">Reference proteome</keyword>
<dbReference type="SFLD" id="SFLDS00003">
    <property type="entry name" value="Haloacid_Dehalogenase"/>
    <property type="match status" value="1"/>
</dbReference>
<dbReference type="InterPro" id="IPR036412">
    <property type="entry name" value="HAD-like_sf"/>
</dbReference>
<dbReference type="Gene3D" id="1.10.150.240">
    <property type="entry name" value="Putative phosphatase, domain 2"/>
    <property type="match status" value="1"/>
</dbReference>
<dbReference type="RefSeq" id="WP_095006885.1">
    <property type="nucleotide sequence ID" value="NZ_LHUG01000007.1"/>
</dbReference>
<dbReference type="NCBIfam" id="TIGR01549">
    <property type="entry name" value="HAD-SF-IA-v1"/>
    <property type="match status" value="1"/>
</dbReference>
<dbReference type="InterPro" id="IPR041492">
    <property type="entry name" value="HAD_2"/>
</dbReference>